<protein>
    <submittedName>
        <fullName evidence="2">Uncharacterized protein</fullName>
    </submittedName>
</protein>
<sequence>MDLKRTVSISCLAGATLLLLAFMIFPHHHHHGGWVCYVMERCEQDGDINDEHTCHHANDSNHYDCCIAEIHYIVPSTYNDIKCKVFSCNDNHCFIHLFPVLCFPMDSNICSIDLLAVKYGYGEVVSFYKFTDVSQNHGLRAPPFFLVS</sequence>
<gene>
    <name evidence="2" type="ORF">EZS27_022520</name>
</gene>
<proteinExistence type="predicted"/>
<accession>A0A5J4R3W1</accession>
<dbReference type="EMBL" id="SNRY01001792">
    <property type="protein sequence ID" value="KAA6328606.1"/>
    <property type="molecule type" value="Genomic_DNA"/>
</dbReference>
<comment type="caution">
    <text evidence="2">The sequence shown here is derived from an EMBL/GenBank/DDBJ whole genome shotgun (WGS) entry which is preliminary data.</text>
</comment>
<keyword evidence="1" id="KW-1133">Transmembrane helix</keyword>
<keyword evidence="1" id="KW-0812">Transmembrane</keyword>
<reference evidence="2" key="1">
    <citation type="submission" date="2019-03" db="EMBL/GenBank/DDBJ databases">
        <title>Single cell metagenomics reveals metabolic interactions within the superorganism composed of flagellate Streblomastix strix and complex community of Bacteroidetes bacteria on its surface.</title>
        <authorList>
            <person name="Treitli S.C."/>
            <person name="Kolisko M."/>
            <person name="Husnik F."/>
            <person name="Keeling P."/>
            <person name="Hampl V."/>
        </authorList>
    </citation>
    <scope>NUCLEOTIDE SEQUENCE</scope>
    <source>
        <strain evidence="2">STM</strain>
    </source>
</reference>
<dbReference type="AlphaFoldDB" id="A0A5J4R3W1"/>
<keyword evidence="1" id="KW-0472">Membrane</keyword>
<evidence type="ECO:0000313" key="2">
    <source>
        <dbReference type="EMBL" id="KAA6328606.1"/>
    </source>
</evidence>
<organism evidence="2">
    <name type="scientific">termite gut metagenome</name>
    <dbReference type="NCBI Taxonomy" id="433724"/>
    <lineage>
        <taxon>unclassified sequences</taxon>
        <taxon>metagenomes</taxon>
        <taxon>organismal metagenomes</taxon>
    </lineage>
</organism>
<evidence type="ECO:0000256" key="1">
    <source>
        <dbReference type="SAM" id="Phobius"/>
    </source>
</evidence>
<name>A0A5J4R3W1_9ZZZZ</name>
<feature type="transmembrane region" description="Helical" evidence="1">
    <location>
        <begin position="6"/>
        <end position="25"/>
    </location>
</feature>